<name>A0A918XEX1_9GAMM</name>
<reference evidence="5" key="2">
    <citation type="submission" date="2020-09" db="EMBL/GenBank/DDBJ databases">
        <authorList>
            <person name="Sun Q."/>
            <person name="Kim S."/>
        </authorList>
    </citation>
    <scope>NUCLEOTIDE SEQUENCE</scope>
    <source>
        <strain evidence="5">KCTC 23430</strain>
    </source>
</reference>
<evidence type="ECO:0000256" key="2">
    <source>
        <dbReference type="ARBA" id="ARBA00010617"/>
    </source>
</evidence>
<evidence type="ECO:0000256" key="1">
    <source>
        <dbReference type="ARBA" id="ARBA00001971"/>
    </source>
</evidence>
<comment type="cofactor">
    <cofactor evidence="1">
        <name>heme</name>
        <dbReference type="ChEBI" id="CHEBI:30413"/>
    </cofactor>
</comment>
<keyword evidence="6" id="KW-1185">Reference proteome</keyword>
<reference evidence="5" key="1">
    <citation type="journal article" date="2014" name="Int. J. Syst. Evol. Microbiol.">
        <title>Complete genome sequence of Corynebacterium casei LMG S-19264T (=DSM 44701T), isolated from a smear-ripened cheese.</title>
        <authorList>
            <consortium name="US DOE Joint Genome Institute (JGI-PGF)"/>
            <person name="Walter F."/>
            <person name="Albersmeier A."/>
            <person name="Kalinowski J."/>
            <person name="Ruckert C."/>
        </authorList>
    </citation>
    <scope>NUCLEOTIDE SEQUENCE</scope>
    <source>
        <strain evidence="5">KCTC 23430</strain>
    </source>
</reference>
<dbReference type="GO" id="GO:0005506">
    <property type="term" value="F:iron ion binding"/>
    <property type="evidence" value="ECO:0007669"/>
    <property type="project" value="InterPro"/>
</dbReference>
<accession>A0A918XEX1</accession>
<dbReference type="CDD" id="cd11033">
    <property type="entry name" value="CYP142-like"/>
    <property type="match status" value="1"/>
</dbReference>
<keyword evidence="3" id="KW-0479">Metal-binding</keyword>
<evidence type="ECO:0000256" key="4">
    <source>
        <dbReference type="SAM" id="MobiDB-lite"/>
    </source>
</evidence>
<dbReference type="Proteomes" id="UP000644693">
    <property type="component" value="Unassembled WGS sequence"/>
</dbReference>
<protein>
    <submittedName>
        <fullName evidence="5">Cytochrome P450</fullName>
    </submittedName>
</protein>
<dbReference type="PANTHER" id="PTHR46696:SF1">
    <property type="entry name" value="CYTOCHROME P450 YJIB-RELATED"/>
    <property type="match status" value="1"/>
</dbReference>
<dbReference type="EMBL" id="BMYM01000001">
    <property type="protein sequence ID" value="GHD28217.1"/>
    <property type="molecule type" value="Genomic_DNA"/>
</dbReference>
<evidence type="ECO:0000313" key="5">
    <source>
        <dbReference type="EMBL" id="GHD28217.1"/>
    </source>
</evidence>
<feature type="compositionally biased region" description="Polar residues" evidence="4">
    <location>
        <begin position="1"/>
        <end position="10"/>
    </location>
</feature>
<keyword evidence="3" id="KW-0503">Monooxygenase</keyword>
<gene>
    <name evidence="5" type="ORF">GCM10007053_07400</name>
</gene>
<comment type="similarity">
    <text evidence="2 3">Belongs to the cytochrome P450 family.</text>
</comment>
<keyword evidence="3" id="KW-0408">Iron</keyword>
<dbReference type="GO" id="GO:0016705">
    <property type="term" value="F:oxidoreductase activity, acting on paired donors, with incorporation or reduction of molecular oxygen"/>
    <property type="evidence" value="ECO:0007669"/>
    <property type="project" value="InterPro"/>
</dbReference>
<keyword evidence="3" id="KW-0560">Oxidoreductase</keyword>
<dbReference type="AlphaFoldDB" id="A0A918XEX1"/>
<dbReference type="PANTHER" id="PTHR46696">
    <property type="entry name" value="P450, PUTATIVE (EUROFUNG)-RELATED"/>
    <property type="match status" value="1"/>
</dbReference>
<dbReference type="PROSITE" id="PS00086">
    <property type="entry name" value="CYTOCHROME_P450"/>
    <property type="match status" value="1"/>
</dbReference>
<keyword evidence="3" id="KW-0349">Heme</keyword>
<evidence type="ECO:0000313" key="6">
    <source>
        <dbReference type="Proteomes" id="UP000644693"/>
    </source>
</evidence>
<dbReference type="InterPro" id="IPR017972">
    <property type="entry name" value="Cyt_P450_CS"/>
</dbReference>
<dbReference type="SUPFAM" id="SSF48264">
    <property type="entry name" value="Cytochrome P450"/>
    <property type="match status" value="1"/>
</dbReference>
<dbReference type="GO" id="GO:0020037">
    <property type="term" value="F:heme binding"/>
    <property type="evidence" value="ECO:0007669"/>
    <property type="project" value="InterPro"/>
</dbReference>
<organism evidence="5 6">
    <name type="scientific">Parahalioglobus pacificus</name>
    <dbReference type="NCBI Taxonomy" id="930806"/>
    <lineage>
        <taxon>Bacteria</taxon>
        <taxon>Pseudomonadati</taxon>
        <taxon>Pseudomonadota</taxon>
        <taxon>Gammaproteobacteria</taxon>
        <taxon>Cellvibrionales</taxon>
        <taxon>Halieaceae</taxon>
        <taxon>Parahalioglobus</taxon>
    </lineage>
</organism>
<dbReference type="InterPro" id="IPR036396">
    <property type="entry name" value="Cyt_P450_sf"/>
</dbReference>
<evidence type="ECO:0000256" key="3">
    <source>
        <dbReference type="RuleBase" id="RU000461"/>
    </source>
</evidence>
<feature type="region of interest" description="Disordered" evidence="4">
    <location>
        <begin position="1"/>
        <end position="23"/>
    </location>
</feature>
<dbReference type="Pfam" id="PF00067">
    <property type="entry name" value="p450"/>
    <property type="match status" value="1"/>
</dbReference>
<dbReference type="Gene3D" id="1.10.630.10">
    <property type="entry name" value="Cytochrome P450"/>
    <property type="match status" value="1"/>
</dbReference>
<dbReference type="InterPro" id="IPR001128">
    <property type="entry name" value="Cyt_P450"/>
</dbReference>
<proteinExistence type="inferred from homology"/>
<sequence length="431" mass="49244">METAMEQTEAGNAEEFYRSPTTTPDADPWALALEDIDLATGSIFQAQKHHEYFKRLRQENPVHYHDKNPDIGPYWSLTRYEDIMAVDSDFQRFSSEPSIALFDEILGEQRAPMFIAMDPPTHDEQRAAVSPAVGPVRLKDLDQLIRSRTVEVLDELPIGTPFNWVDKVSIELTTRMLATLFDYPFEERSKLTFWSDVITTPPILMGISDEDRLNHLAECLLTFTALFKERQGESNNSQDFISLLANNPATANMEGVELLGNLMLLIVGGNDTTRNSMSAGVHFMHENPDEFQKIKDDEALIPSAVSEIIRYQTPLSYMRRTANEDVEIRGKQIKKGDKIAMWYASGNRDEAFFPDADKFIIDRPNVRRHMAFGFGVHRCMGNRVAEAQLRIVWEEILKRFDRLEVVGEPERVEHSFVHGIKDLQVIAHPKT</sequence>
<dbReference type="GO" id="GO:0004497">
    <property type="term" value="F:monooxygenase activity"/>
    <property type="evidence" value="ECO:0007669"/>
    <property type="project" value="UniProtKB-KW"/>
</dbReference>
<comment type="caution">
    <text evidence="5">The sequence shown here is derived from an EMBL/GenBank/DDBJ whole genome shotgun (WGS) entry which is preliminary data.</text>
</comment>